<dbReference type="PANTHER" id="PTHR46071">
    <property type="entry name" value="ANKYRIN REPEAT AND BTB/POZ DOMAIN-CONTAINING"/>
    <property type="match status" value="1"/>
</dbReference>
<dbReference type="InterPro" id="IPR011333">
    <property type="entry name" value="SKP1/BTB/POZ_sf"/>
</dbReference>
<keyword evidence="2" id="KW-1185">Reference proteome</keyword>
<dbReference type="OrthoDB" id="2316821at2759"/>
<evidence type="ECO:0000313" key="1">
    <source>
        <dbReference type="EMBL" id="OXA38957.1"/>
    </source>
</evidence>
<proteinExistence type="predicted"/>
<dbReference type="InterPro" id="IPR052089">
    <property type="entry name" value="Ankyrin-BTB/POZ_domain"/>
</dbReference>
<evidence type="ECO:0000313" key="2">
    <source>
        <dbReference type="Proteomes" id="UP000198287"/>
    </source>
</evidence>
<dbReference type="OMA" id="CIRHIGA"/>
<dbReference type="PANTHER" id="PTHR46071:SF2">
    <property type="entry name" value="ANKYRIN REPEAT AND BTB_POZ DOMAIN-CONTAINING PROTEIN 2-LIKE PROTEIN"/>
    <property type="match status" value="1"/>
</dbReference>
<dbReference type="Gene3D" id="3.30.710.10">
    <property type="entry name" value="Potassium Channel Kv1.1, Chain A"/>
    <property type="match status" value="1"/>
</dbReference>
<reference evidence="1 2" key="1">
    <citation type="submission" date="2015-12" db="EMBL/GenBank/DDBJ databases">
        <title>The genome of Folsomia candida.</title>
        <authorList>
            <person name="Faddeeva A."/>
            <person name="Derks M.F."/>
            <person name="Anvar Y."/>
            <person name="Smit S."/>
            <person name="Van Straalen N."/>
            <person name="Roelofs D."/>
        </authorList>
    </citation>
    <scope>NUCLEOTIDE SEQUENCE [LARGE SCALE GENOMIC DNA]</scope>
    <source>
        <strain evidence="1 2">VU population</strain>
        <tissue evidence="1">Whole body</tissue>
    </source>
</reference>
<dbReference type="AlphaFoldDB" id="A0A226D2L0"/>
<name>A0A226D2L0_FOLCA</name>
<dbReference type="EMBL" id="LNIX01000042">
    <property type="protein sequence ID" value="OXA38957.1"/>
    <property type="molecule type" value="Genomic_DNA"/>
</dbReference>
<comment type="caution">
    <text evidence="1">The sequence shown here is derived from an EMBL/GenBank/DDBJ whole genome shotgun (WGS) entry which is preliminary data.</text>
</comment>
<accession>A0A226D2L0</accession>
<gene>
    <name evidence="1" type="ORF">Fcan01_26317</name>
</gene>
<dbReference type="STRING" id="158441.A0A226D2L0"/>
<sequence>MVMEYLYNGSCDCIRHIGAEDVLELMAAANFFQLDGLLRFCESRCSQKLNIESIVSMYIHAKVYNAIQLLEYCQGFLLQNMVALLTFDDSVRRLIFGKKLHNHDVLAGLLLTLQARLKSRPSNSTRKSK</sequence>
<dbReference type="SUPFAM" id="SSF54695">
    <property type="entry name" value="POZ domain"/>
    <property type="match status" value="1"/>
</dbReference>
<dbReference type="CDD" id="cd18491">
    <property type="entry name" value="BACK_ABTB2_like"/>
    <property type="match status" value="1"/>
</dbReference>
<organism evidence="1 2">
    <name type="scientific">Folsomia candida</name>
    <name type="common">Springtail</name>
    <dbReference type="NCBI Taxonomy" id="158441"/>
    <lineage>
        <taxon>Eukaryota</taxon>
        <taxon>Metazoa</taxon>
        <taxon>Ecdysozoa</taxon>
        <taxon>Arthropoda</taxon>
        <taxon>Hexapoda</taxon>
        <taxon>Collembola</taxon>
        <taxon>Entomobryomorpha</taxon>
        <taxon>Isotomoidea</taxon>
        <taxon>Isotomidae</taxon>
        <taxon>Proisotominae</taxon>
        <taxon>Folsomia</taxon>
    </lineage>
</organism>
<dbReference type="Proteomes" id="UP000198287">
    <property type="component" value="Unassembled WGS sequence"/>
</dbReference>
<protein>
    <submittedName>
        <fullName evidence="1">Ankyrin repeat and BTB/POZ domain-containing protein 2</fullName>
    </submittedName>
</protein>